<feature type="coiled-coil region" evidence="1">
    <location>
        <begin position="84"/>
        <end position="170"/>
    </location>
</feature>
<gene>
    <name evidence="2" type="ORF">GTG28_20855</name>
</gene>
<evidence type="ECO:0000256" key="1">
    <source>
        <dbReference type="SAM" id="Coils"/>
    </source>
</evidence>
<accession>A0A6L8M0M3</accession>
<protein>
    <submittedName>
        <fullName evidence="2">Uncharacterized protein</fullName>
    </submittedName>
</protein>
<keyword evidence="1" id="KW-0175">Coiled coil</keyword>
<dbReference type="RefSeq" id="WP_160933216.1">
    <property type="nucleotide sequence ID" value="NZ_WWEU01000017.1"/>
</dbReference>
<name>A0A6L8M0M3_9VIBR</name>
<reference evidence="2 3" key="1">
    <citation type="submission" date="2020-01" db="EMBL/GenBank/DDBJ databases">
        <title>Draft Genome Sequence of Vibrio sp. strain OCN044, Isolated from a Healthy Coral at Palmyra Atoll.</title>
        <authorList>
            <person name="Videau P."/>
            <person name="Loughran R."/>
            <person name="Esquivel A."/>
            <person name="Deadmond M."/>
            <person name="Paddock B.E."/>
            <person name="Saw J.H."/>
            <person name="Ushijima B."/>
        </authorList>
    </citation>
    <scope>NUCLEOTIDE SEQUENCE [LARGE SCALE GENOMIC DNA]</scope>
    <source>
        <strain evidence="2 3">OCN044</strain>
    </source>
</reference>
<sequence>MTKKINMVLCKLPDGRFSELPLSEARSLRKANQLSAKEAREPTFEGVMVCDKCGYTKRYINNQCYGCKRLKVQEKRNQISHLTQNTEVNEIAALECRVAELEQQVIDQTEAREKLDIEVSRLRKDKEQQTEKLTLLFSETEEKNSIILTLERNNQKLEETNRQLGEEILELL</sequence>
<organism evidence="2 3">
    <name type="scientific">Vibrio tetraodonis subsp. pristinus</name>
    <dbReference type="NCBI Taxonomy" id="2695891"/>
    <lineage>
        <taxon>Bacteria</taxon>
        <taxon>Pseudomonadati</taxon>
        <taxon>Pseudomonadota</taxon>
        <taxon>Gammaproteobacteria</taxon>
        <taxon>Vibrionales</taxon>
        <taxon>Vibrionaceae</taxon>
        <taxon>Vibrio</taxon>
    </lineage>
</organism>
<proteinExistence type="predicted"/>
<dbReference type="AlphaFoldDB" id="A0A6L8M0M3"/>
<dbReference type="EMBL" id="WWEU01000017">
    <property type="protein sequence ID" value="MYM61655.1"/>
    <property type="molecule type" value="Genomic_DNA"/>
</dbReference>
<evidence type="ECO:0000313" key="2">
    <source>
        <dbReference type="EMBL" id="MYM61655.1"/>
    </source>
</evidence>
<keyword evidence="3" id="KW-1185">Reference proteome</keyword>
<evidence type="ECO:0000313" key="3">
    <source>
        <dbReference type="Proteomes" id="UP000478571"/>
    </source>
</evidence>
<comment type="caution">
    <text evidence="2">The sequence shown here is derived from an EMBL/GenBank/DDBJ whole genome shotgun (WGS) entry which is preliminary data.</text>
</comment>
<dbReference type="Proteomes" id="UP000478571">
    <property type="component" value="Unassembled WGS sequence"/>
</dbReference>